<feature type="region of interest" description="Disordered" evidence="1">
    <location>
        <begin position="48"/>
        <end position="67"/>
    </location>
</feature>
<organism evidence="2 3">
    <name type="scientific">Parascaris equorum</name>
    <name type="common">Equine roundworm</name>
    <dbReference type="NCBI Taxonomy" id="6256"/>
    <lineage>
        <taxon>Eukaryota</taxon>
        <taxon>Metazoa</taxon>
        <taxon>Ecdysozoa</taxon>
        <taxon>Nematoda</taxon>
        <taxon>Chromadorea</taxon>
        <taxon>Rhabditida</taxon>
        <taxon>Spirurina</taxon>
        <taxon>Ascaridomorpha</taxon>
        <taxon>Ascaridoidea</taxon>
        <taxon>Ascarididae</taxon>
        <taxon>Parascaris</taxon>
    </lineage>
</organism>
<evidence type="ECO:0000313" key="3">
    <source>
        <dbReference type="WBParaSite" id="PEQ_0000761701-mRNA-1"/>
    </source>
</evidence>
<accession>A0A914RMH7</accession>
<dbReference type="WBParaSite" id="PEQ_0000761701-mRNA-1">
    <property type="protein sequence ID" value="PEQ_0000761701-mRNA-1"/>
    <property type="gene ID" value="PEQ_0000761701"/>
</dbReference>
<evidence type="ECO:0000313" key="2">
    <source>
        <dbReference type="Proteomes" id="UP000887564"/>
    </source>
</evidence>
<proteinExistence type="predicted"/>
<dbReference type="AlphaFoldDB" id="A0A914RMH7"/>
<protein>
    <submittedName>
        <fullName evidence="3">Uncharacterized protein</fullName>
    </submittedName>
</protein>
<reference evidence="3" key="1">
    <citation type="submission" date="2022-11" db="UniProtKB">
        <authorList>
            <consortium name="WormBaseParasite"/>
        </authorList>
    </citation>
    <scope>IDENTIFICATION</scope>
</reference>
<keyword evidence="2" id="KW-1185">Reference proteome</keyword>
<sequence length="155" mass="17679">MVSSKFPTNLAENTDTRFGGVTFRPKIAFVTVPILAASHEPLTYFSVSNYESPRGRPKRPKPASDFKPGADMVEIFSELAKSKRMAEVSSIGTEPSTSNALVDEYRRTFCGHKKRFEIERKTIETRAQCFRMMQENDRQCKEHLALGEFLFETVF</sequence>
<evidence type="ECO:0000256" key="1">
    <source>
        <dbReference type="SAM" id="MobiDB-lite"/>
    </source>
</evidence>
<name>A0A914RMH7_PAREQ</name>
<dbReference type="Proteomes" id="UP000887564">
    <property type="component" value="Unplaced"/>
</dbReference>